<feature type="active site" description="O-(5'-phospho-DNA)-serine intermediate" evidence="4">
    <location>
        <position position="23"/>
    </location>
</feature>
<dbReference type="RefSeq" id="WP_395126525.1">
    <property type="nucleotide sequence ID" value="NZ_JBIMSN010000004.1"/>
</dbReference>
<dbReference type="InterPro" id="IPR038109">
    <property type="entry name" value="DNA_bind_recomb_sf"/>
</dbReference>
<dbReference type="InterPro" id="IPR036162">
    <property type="entry name" value="Resolvase-like_N_sf"/>
</dbReference>
<dbReference type="EMBL" id="JBIMSP010000096">
    <property type="protein sequence ID" value="MFH5245768.1"/>
    <property type="molecule type" value="Genomic_DNA"/>
</dbReference>
<keyword evidence="5" id="KW-0175">Coiled coil</keyword>
<reference evidence="10 11" key="1">
    <citation type="submission" date="2024-10" db="EMBL/GenBank/DDBJ databases">
        <authorList>
            <person name="Riesco R."/>
        </authorList>
    </citation>
    <scope>NUCLEOTIDE SEQUENCE [LARGE SCALE GENOMIC DNA]</scope>
    <source>
        <strain evidence="9 10">NCIMB 15448</strain>
        <strain evidence="8 11">NCIMB 15450</strain>
    </source>
</reference>
<dbReference type="Pfam" id="PF13408">
    <property type="entry name" value="Zn_ribbon_recom"/>
    <property type="match status" value="1"/>
</dbReference>
<feature type="domain" description="Recombinase" evidence="7">
    <location>
        <begin position="173"/>
        <end position="292"/>
    </location>
</feature>
<evidence type="ECO:0000256" key="5">
    <source>
        <dbReference type="SAM" id="Coils"/>
    </source>
</evidence>
<dbReference type="Gene3D" id="3.90.1750.20">
    <property type="entry name" value="Putative Large Serine Recombinase, Chain B, Domain 2"/>
    <property type="match status" value="1"/>
</dbReference>
<dbReference type="PROSITE" id="PS00397">
    <property type="entry name" value="RECOMBINASES_1"/>
    <property type="match status" value="1"/>
</dbReference>
<dbReference type="Pfam" id="PF00239">
    <property type="entry name" value="Resolvase"/>
    <property type="match status" value="1"/>
</dbReference>
<dbReference type="InterPro" id="IPR006119">
    <property type="entry name" value="Resolv_N"/>
</dbReference>
<evidence type="ECO:0000259" key="6">
    <source>
        <dbReference type="PROSITE" id="PS51736"/>
    </source>
</evidence>
<evidence type="ECO:0000256" key="1">
    <source>
        <dbReference type="ARBA" id="ARBA00022908"/>
    </source>
</evidence>
<dbReference type="PANTHER" id="PTHR30461">
    <property type="entry name" value="DNA-INVERTASE FROM LAMBDOID PROPHAGE"/>
    <property type="match status" value="1"/>
</dbReference>
<dbReference type="CDD" id="cd00338">
    <property type="entry name" value="Ser_Recombinase"/>
    <property type="match status" value="1"/>
</dbReference>
<sequence>MNPAVAQPGSAEAKVAVSYIRVSTKEQAERDGDPEGYSIPAQREANRRKAGSIGAVVIAEFVDRGESARSADRPELQKMLVYVKANQVDYVIVHKVDRLARNRVDDVEINLALRKAGATLVSATENIDETASGMLLHGIMSSIAEFYSRNLAAEVNKGMEQKAKTGGTPGKAPLGYRNVGALNPEGREVRTVDVDPERGPLITWAFNAYATGDWTLRRLVDALEARGLQSRPTSKSPGQSLRINSLHKILTTPYYKGEVTYRGVRYPGRHQSLIDEVTWARVQDVLESHAMGERQRDHPHYLKSSVFCGGCGSRLIITMSKNRYGVVYPYFICIGRQQKRTSCTRKAVLIEVVEELVEEAYRAVQLDPTLRAQIETLLCSDIQDTRTSVDAEKNDLTTQKKRLLAERTRLLQAHYAGAIPLDLLKSEQDRIARSLVTVEERLTTASIEVDEIETNLQVALTYATNCYRGYLAAGNHVRRLYNQAFFERIYVDEDQVRIELNEPFKTLTDTAVAGIASTSNSCVNDDDEGMPSLTDILRRSNKKPSSRDEGLKLTVLVPPAGIEPAT</sequence>
<dbReference type="Proteomes" id="UP001609219">
    <property type="component" value="Unassembled WGS sequence"/>
</dbReference>
<gene>
    <name evidence="9" type="ORF">ACHIPV_28440</name>
    <name evidence="8" type="ORF">ACHIRB_01680</name>
</gene>
<dbReference type="EMBL" id="JBIMSN010000004">
    <property type="protein sequence ID" value="MFH5227301.1"/>
    <property type="molecule type" value="Genomic_DNA"/>
</dbReference>
<dbReference type="InterPro" id="IPR006118">
    <property type="entry name" value="Recombinase_CS"/>
</dbReference>
<evidence type="ECO:0000313" key="8">
    <source>
        <dbReference type="EMBL" id="MFH5227301.1"/>
    </source>
</evidence>
<dbReference type="InterPro" id="IPR025827">
    <property type="entry name" value="Zn_ribbon_recom_dom"/>
</dbReference>
<dbReference type="Pfam" id="PF07508">
    <property type="entry name" value="Recombinase"/>
    <property type="match status" value="1"/>
</dbReference>
<protein>
    <submittedName>
        <fullName evidence="8">Recombinase family protein</fullName>
    </submittedName>
</protein>
<keyword evidence="1" id="KW-0229">DNA integration</keyword>
<evidence type="ECO:0000313" key="10">
    <source>
        <dbReference type="Proteomes" id="UP001609176"/>
    </source>
</evidence>
<evidence type="ECO:0000313" key="9">
    <source>
        <dbReference type="EMBL" id="MFH5245768.1"/>
    </source>
</evidence>
<comment type="caution">
    <text evidence="8">The sequence shown here is derived from an EMBL/GenBank/DDBJ whole genome shotgun (WGS) entry which is preliminary data.</text>
</comment>
<evidence type="ECO:0000256" key="4">
    <source>
        <dbReference type="PROSITE-ProRule" id="PRU10137"/>
    </source>
</evidence>
<evidence type="ECO:0000259" key="7">
    <source>
        <dbReference type="PROSITE" id="PS51737"/>
    </source>
</evidence>
<keyword evidence="3" id="KW-0233">DNA recombination</keyword>
<dbReference type="SMART" id="SM00857">
    <property type="entry name" value="Resolvase"/>
    <property type="match status" value="1"/>
</dbReference>
<dbReference type="PANTHER" id="PTHR30461:SF23">
    <property type="entry name" value="DNA RECOMBINASE-RELATED"/>
    <property type="match status" value="1"/>
</dbReference>
<name>A0ABW7JX38_9NOCA</name>
<evidence type="ECO:0000256" key="2">
    <source>
        <dbReference type="ARBA" id="ARBA00023125"/>
    </source>
</evidence>
<feature type="domain" description="Resolvase/invertase-type recombinase catalytic" evidence="6">
    <location>
        <begin position="15"/>
        <end position="166"/>
    </location>
</feature>
<dbReference type="PROSITE" id="PS51736">
    <property type="entry name" value="RECOMBINASES_3"/>
    <property type="match status" value="1"/>
</dbReference>
<keyword evidence="2" id="KW-0238">DNA-binding</keyword>
<dbReference type="SUPFAM" id="SSF53041">
    <property type="entry name" value="Resolvase-like"/>
    <property type="match status" value="1"/>
</dbReference>
<dbReference type="InterPro" id="IPR050639">
    <property type="entry name" value="SSR_resolvase"/>
</dbReference>
<keyword evidence="11" id="KW-1185">Reference proteome</keyword>
<dbReference type="Gene3D" id="3.40.50.1390">
    <property type="entry name" value="Resolvase, N-terminal catalytic domain"/>
    <property type="match status" value="1"/>
</dbReference>
<dbReference type="InterPro" id="IPR011109">
    <property type="entry name" value="DNA_bind_recombinase_dom"/>
</dbReference>
<feature type="coiled-coil region" evidence="5">
    <location>
        <begin position="393"/>
        <end position="455"/>
    </location>
</feature>
<proteinExistence type="predicted"/>
<dbReference type="PROSITE" id="PS51737">
    <property type="entry name" value="RECOMBINASE_DNA_BIND"/>
    <property type="match status" value="1"/>
</dbReference>
<dbReference type="Proteomes" id="UP001609176">
    <property type="component" value="Unassembled WGS sequence"/>
</dbReference>
<organism evidence="8 11">
    <name type="scientific">Antrihabitans spumae</name>
    <dbReference type="NCBI Taxonomy" id="3373370"/>
    <lineage>
        <taxon>Bacteria</taxon>
        <taxon>Bacillati</taxon>
        <taxon>Actinomycetota</taxon>
        <taxon>Actinomycetes</taxon>
        <taxon>Mycobacteriales</taxon>
        <taxon>Nocardiaceae</taxon>
        <taxon>Antrihabitans</taxon>
    </lineage>
</organism>
<evidence type="ECO:0000256" key="3">
    <source>
        <dbReference type="ARBA" id="ARBA00023172"/>
    </source>
</evidence>
<evidence type="ECO:0000313" key="11">
    <source>
        <dbReference type="Proteomes" id="UP001609219"/>
    </source>
</evidence>
<accession>A0ABW7JX38</accession>